<gene>
    <name evidence="1" type="ORF">PHYEVI_LOCUS3875</name>
</gene>
<proteinExistence type="predicted"/>
<dbReference type="AlphaFoldDB" id="A0A9N9TLB7"/>
<organism evidence="1 2">
    <name type="scientific">Phyllotreta striolata</name>
    <name type="common">Striped flea beetle</name>
    <name type="synonym">Crioceris striolata</name>
    <dbReference type="NCBI Taxonomy" id="444603"/>
    <lineage>
        <taxon>Eukaryota</taxon>
        <taxon>Metazoa</taxon>
        <taxon>Ecdysozoa</taxon>
        <taxon>Arthropoda</taxon>
        <taxon>Hexapoda</taxon>
        <taxon>Insecta</taxon>
        <taxon>Pterygota</taxon>
        <taxon>Neoptera</taxon>
        <taxon>Endopterygota</taxon>
        <taxon>Coleoptera</taxon>
        <taxon>Polyphaga</taxon>
        <taxon>Cucujiformia</taxon>
        <taxon>Chrysomeloidea</taxon>
        <taxon>Chrysomelidae</taxon>
        <taxon>Galerucinae</taxon>
        <taxon>Alticini</taxon>
        <taxon>Phyllotreta</taxon>
    </lineage>
</organism>
<protein>
    <submittedName>
        <fullName evidence="1">Uncharacterized protein</fullName>
    </submittedName>
</protein>
<evidence type="ECO:0000313" key="1">
    <source>
        <dbReference type="EMBL" id="CAG9857470.1"/>
    </source>
</evidence>
<reference evidence="1" key="1">
    <citation type="submission" date="2022-01" db="EMBL/GenBank/DDBJ databases">
        <authorList>
            <person name="King R."/>
        </authorList>
    </citation>
    <scope>NUCLEOTIDE SEQUENCE</scope>
</reference>
<accession>A0A9N9TLB7</accession>
<name>A0A9N9TLB7_PHYSR</name>
<dbReference type="OrthoDB" id="5538672at2759"/>
<keyword evidence="2" id="KW-1185">Reference proteome</keyword>
<evidence type="ECO:0000313" key="2">
    <source>
        <dbReference type="Proteomes" id="UP001153712"/>
    </source>
</evidence>
<dbReference type="EMBL" id="OU900107">
    <property type="protein sequence ID" value="CAG9857470.1"/>
    <property type="molecule type" value="Genomic_DNA"/>
</dbReference>
<dbReference type="Proteomes" id="UP001153712">
    <property type="component" value="Chromosome 14"/>
</dbReference>
<sequence>MNSNACPPAQSPLLGHGAVQKRLLDRPDRPRPDEDFAGPLGLHNDENRAVYADRRRRFLDASKRYEKLNWETWTCSKARLHNDYVAALDLDFLGDATDETNSTIASNEEYTGKLLKKRTERRVNEIPKENSAVCNLDTWFRKYLIVNRLIAVARSVVLRNRLLGNLEKLRKLTPEALECFERDSKAYYGCYEEIFARFV</sequence>